<dbReference type="GO" id="GO:0004190">
    <property type="term" value="F:aspartic-type endopeptidase activity"/>
    <property type="evidence" value="ECO:0007669"/>
    <property type="project" value="InterPro"/>
</dbReference>
<dbReference type="PANTHER" id="PTHR24559:SF451">
    <property type="entry name" value="REVERSE TRANSCRIPTASE"/>
    <property type="match status" value="1"/>
</dbReference>
<dbReference type="InterPro" id="IPR021109">
    <property type="entry name" value="Peptidase_aspartic_dom_sf"/>
</dbReference>
<accession>A0A225VR66</accession>
<dbReference type="SUPFAM" id="SSF56672">
    <property type="entry name" value="DNA/RNA polymerases"/>
    <property type="match status" value="1"/>
</dbReference>
<evidence type="ECO:0000313" key="3">
    <source>
        <dbReference type="EMBL" id="OWZ07822.1"/>
    </source>
</evidence>
<dbReference type="Gene3D" id="3.10.10.10">
    <property type="entry name" value="HIV Type 1 Reverse Transcriptase, subunit A, domain 1"/>
    <property type="match status" value="1"/>
</dbReference>
<keyword evidence="4" id="KW-1185">Reference proteome</keyword>
<reference evidence="4" key="1">
    <citation type="submission" date="2017-03" db="EMBL/GenBank/DDBJ databases">
        <title>Phytopthora megakarya and P. palmivora, two closely related causual agents of cacao black pod achieved similar genome size and gene model numbers by different mechanisms.</title>
        <authorList>
            <person name="Ali S."/>
            <person name="Shao J."/>
            <person name="Larry D.J."/>
            <person name="Kronmiller B."/>
            <person name="Shen D."/>
            <person name="Strem M.D."/>
            <person name="Melnick R.L."/>
            <person name="Guiltinan M.J."/>
            <person name="Tyler B.M."/>
            <person name="Meinhardt L.W."/>
            <person name="Bailey B.A."/>
        </authorList>
    </citation>
    <scope>NUCLEOTIDE SEQUENCE [LARGE SCALE GENOMIC DNA]</scope>
    <source>
        <strain evidence="4">zdho120</strain>
    </source>
</reference>
<evidence type="ECO:0000313" key="4">
    <source>
        <dbReference type="Proteomes" id="UP000198211"/>
    </source>
</evidence>
<dbReference type="InterPro" id="IPR001995">
    <property type="entry name" value="Peptidase_A2_cat"/>
</dbReference>
<name>A0A225VR66_9STRA</name>
<dbReference type="GO" id="GO:0006508">
    <property type="term" value="P:proteolysis"/>
    <property type="evidence" value="ECO:0007669"/>
    <property type="project" value="InterPro"/>
</dbReference>
<dbReference type="PROSITE" id="PS50175">
    <property type="entry name" value="ASP_PROT_RETROV"/>
    <property type="match status" value="1"/>
</dbReference>
<dbReference type="STRING" id="4795.A0A225VR66"/>
<dbReference type="PROSITE" id="PS00141">
    <property type="entry name" value="ASP_PROTEASE"/>
    <property type="match status" value="1"/>
</dbReference>
<dbReference type="CDD" id="cd01647">
    <property type="entry name" value="RT_LTR"/>
    <property type="match status" value="1"/>
</dbReference>
<evidence type="ECO:0000259" key="2">
    <source>
        <dbReference type="PROSITE" id="PS50175"/>
    </source>
</evidence>
<sequence>MTSTGATKLFERLTINATGLREKVNAKTNGRFHQLLLKRGNVNRTPVSVLLDSGADHNVIRKGLATNVLRRKSVVAERFDVLPMHHKWDLPTSHDVILGKPWFSRCNPNMDWRTREVPLNFDLWGSYWLDNEDERLFVMVEKAEAERQTVNGVEWLKDSTPENKDDWKSGETGVDRVSSAVRDATMYLLTTVKHLLKDYADCFPTELPNELSLSRPVEFLLAMKADAHPSLRSLFRLSKTEQDALQLFLLQKRWIEVSDSPWVSSTFSVPKKDHVAGKSPSRSDWICSGNASLPVRWVFDYLYVNSQTDVPKIPLPRIEELFDRMVGCCLFSIIDLAQGYHQMRVDLGNREYTAFRTANETYHWCVAPMGLSGMPDVLW</sequence>
<dbReference type="InterPro" id="IPR043128">
    <property type="entry name" value="Rev_trsase/Diguanyl_cyclase"/>
</dbReference>
<dbReference type="InterPro" id="IPR043502">
    <property type="entry name" value="DNA/RNA_pol_sf"/>
</dbReference>
<feature type="domain" description="Peptidase A2" evidence="2">
    <location>
        <begin position="47"/>
        <end position="62"/>
    </location>
</feature>
<dbReference type="SUPFAM" id="SSF50630">
    <property type="entry name" value="Acid proteases"/>
    <property type="match status" value="1"/>
</dbReference>
<evidence type="ECO:0000256" key="1">
    <source>
        <dbReference type="ARBA" id="ARBA00022801"/>
    </source>
</evidence>
<keyword evidence="1" id="KW-0378">Hydrolase</keyword>
<dbReference type="InterPro" id="IPR001969">
    <property type="entry name" value="Aspartic_peptidase_AS"/>
</dbReference>
<gene>
    <name evidence="3" type="ORF">PHMEG_00019742</name>
</gene>
<dbReference type="OrthoDB" id="161383at2759"/>
<proteinExistence type="predicted"/>
<dbReference type="Gene3D" id="3.30.70.270">
    <property type="match status" value="1"/>
</dbReference>
<dbReference type="EMBL" id="NBNE01003388">
    <property type="protein sequence ID" value="OWZ07822.1"/>
    <property type="molecule type" value="Genomic_DNA"/>
</dbReference>
<dbReference type="Proteomes" id="UP000198211">
    <property type="component" value="Unassembled WGS sequence"/>
</dbReference>
<organism evidence="3 4">
    <name type="scientific">Phytophthora megakarya</name>
    <dbReference type="NCBI Taxonomy" id="4795"/>
    <lineage>
        <taxon>Eukaryota</taxon>
        <taxon>Sar</taxon>
        <taxon>Stramenopiles</taxon>
        <taxon>Oomycota</taxon>
        <taxon>Peronosporomycetes</taxon>
        <taxon>Peronosporales</taxon>
        <taxon>Peronosporaceae</taxon>
        <taxon>Phytophthora</taxon>
    </lineage>
</organism>
<dbReference type="InterPro" id="IPR053134">
    <property type="entry name" value="RNA-dir_DNA_polymerase"/>
</dbReference>
<dbReference type="CDD" id="cd00303">
    <property type="entry name" value="retropepsin_like"/>
    <property type="match status" value="1"/>
</dbReference>
<dbReference type="PANTHER" id="PTHR24559">
    <property type="entry name" value="TRANSPOSON TY3-I GAG-POL POLYPROTEIN"/>
    <property type="match status" value="1"/>
</dbReference>
<protein>
    <submittedName>
        <fullName evidence="3">Retroelement pol Polyprotein</fullName>
    </submittedName>
</protein>
<comment type="caution">
    <text evidence="3">The sequence shown here is derived from an EMBL/GenBank/DDBJ whole genome shotgun (WGS) entry which is preliminary data.</text>
</comment>
<dbReference type="AlphaFoldDB" id="A0A225VR66"/>